<name>A0A397TM19_9GLOM</name>
<dbReference type="AlphaFoldDB" id="A0A397TM19"/>
<sequence>MIRESQKRKISSDIDNDDTNIINNNNTNVINVNINESTSDINNNNKNNKPNINKIRVQRIIQNIVKLLIKLSIYPSKEELRGATEAYLKENHIEFFSSFSKIYWTSFYNDNIYKNIKILTFFLKLLKQVHSLWGSLSIKIREAIFITYEEINKLLVENKVKCYLVGLFCMLK</sequence>
<proteinExistence type="predicted"/>
<accession>A0A397TM19</accession>
<comment type="caution">
    <text evidence="1">The sequence shown here is derived from an EMBL/GenBank/DDBJ whole genome shotgun (WGS) entry which is preliminary data.</text>
</comment>
<protein>
    <submittedName>
        <fullName evidence="1">Uncharacterized protein</fullName>
    </submittedName>
</protein>
<dbReference type="STRING" id="658196.A0A397TM19"/>
<evidence type="ECO:0000313" key="2">
    <source>
        <dbReference type="Proteomes" id="UP000265703"/>
    </source>
</evidence>
<evidence type="ECO:0000313" key="1">
    <source>
        <dbReference type="EMBL" id="RIA97976.1"/>
    </source>
</evidence>
<organism evidence="1 2">
    <name type="scientific">Glomus cerebriforme</name>
    <dbReference type="NCBI Taxonomy" id="658196"/>
    <lineage>
        <taxon>Eukaryota</taxon>
        <taxon>Fungi</taxon>
        <taxon>Fungi incertae sedis</taxon>
        <taxon>Mucoromycota</taxon>
        <taxon>Glomeromycotina</taxon>
        <taxon>Glomeromycetes</taxon>
        <taxon>Glomerales</taxon>
        <taxon>Glomeraceae</taxon>
        <taxon>Glomus</taxon>
    </lineage>
</organism>
<dbReference type="EMBL" id="QKYT01000022">
    <property type="protein sequence ID" value="RIA97976.1"/>
    <property type="molecule type" value="Genomic_DNA"/>
</dbReference>
<gene>
    <name evidence="1" type="ORF">C1645_731978</name>
</gene>
<keyword evidence="2" id="KW-1185">Reference proteome</keyword>
<dbReference type="OrthoDB" id="2408226at2759"/>
<reference evidence="1 2" key="1">
    <citation type="submission" date="2018-06" db="EMBL/GenBank/DDBJ databases">
        <title>Comparative genomics reveals the genomic features of Rhizophagus irregularis, R. cerebriforme, R. diaphanum and Gigaspora rosea, and their symbiotic lifestyle signature.</title>
        <authorList>
            <person name="Morin E."/>
            <person name="San Clemente H."/>
            <person name="Chen E.C.H."/>
            <person name="De La Providencia I."/>
            <person name="Hainaut M."/>
            <person name="Kuo A."/>
            <person name="Kohler A."/>
            <person name="Murat C."/>
            <person name="Tang N."/>
            <person name="Roy S."/>
            <person name="Loubradou J."/>
            <person name="Henrissat B."/>
            <person name="Grigoriev I.V."/>
            <person name="Corradi N."/>
            <person name="Roux C."/>
            <person name="Martin F.M."/>
        </authorList>
    </citation>
    <scope>NUCLEOTIDE SEQUENCE [LARGE SCALE GENOMIC DNA]</scope>
    <source>
        <strain evidence="1 2">DAOM 227022</strain>
    </source>
</reference>
<dbReference type="Proteomes" id="UP000265703">
    <property type="component" value="Unassembled WGS sequence"/>
</dbReference>